<dbReference type="EMBL" id="CP036434">
    <property type="protein sequence ID" value="QDV05522.1"/>
    <property type="molecule type" value="Genomic_DNA"/>
</dbReference>
<evidence type="ECO:0008006" key="5">
    <source>
        <dbReference type="Google" id="ProtNLM"/>
    </source>
</evidence>
<keyword evidence="2" id="KW-1133">Transmembrane helix</keyword>
<feature type="transmembrane region" description="Helical" evidence="2">
    <location>
        <begin position="200"/>
        <end position="223"/>
    </location>
</feature>
<keyword evidence="2" id="KW-0812">Transmembrane</keyword>
<reference evidence="3 4" key="1">
    <citation type="submission" date="2019-02" db="EMBL/GenBank/DDBJ databases">
        <title>Deep-cultivation of Planctomycetes and their phenomic and genomic characterization uncovers novel biology.</title>
        <authorList>
            <person name="Wiegand S."/>
            <person name="Jogler M."/>
            <person name="Boedeker C."/>
            <person name="Pinto D."/>
            <person name="Vollmers J."/>
            <person name="Rivas-Marin E."/>
            <person name="Kohn T."/>
            <person name="Peeters S.H."/>
            <person name="Heuer A."/>
            <person name="Rast P."/>
            <person name="Oberbeckmann S."/>
            <person name="Bunk B."/>
            <person name="Jeske O."/>
            <person name="Meyerdierks A."/>
            <person name="Storesund J.E."/>
            <person name="Kallscheuer N."/>
            <person name="Luecker S."/>
            <person name="Lage O.M."/>
            <person name="Pohl T."/>
            <person name="Merkel B.J."/>
            <person name="Hornburger P."/>
            <person name="Mueller R.-W."/>
            <person name="Bruemmer F."/>
            <person name="Labrenz M."/>
            <person name="Spormann A.M."/>
            <person name="Op den Camp H."/>
            <person name="Overmann J."/>
            <person name="Amann R."/>
            <person name="Jetten M.S.M."/>
            <person name="Mascher T."/>
            <person name="Medema M.H."/>
            <person name="Devos D.P."/>
            <person name="Kaster A.-K."/>
            <person name="Ovreas L."/>
            <person name="Rohde M."/>
            <person name="Galperin M.Y."/>
            <person name="Jogler C."/>
        </authorList>
    </citation>
    <scope>NUCLEOTIDE SEQUENCE [LARGE SCALE GENOMIC DNA]</scope>
    <source>
        <strain evidence="3 4">Poly30</strain>
    </source>
</reference>
<feature type="transmembrane region" description="Helical" evidence="2">
    <location>
        <begin position="163"/>
        <end position="180"/>
    </location>
</feature>
<sequence>MDAPSPDPSGQAPSEPPPRADYESTPLTRSEYISAIVHLYRGELYRANTWRLRIDQTTNWAVLTTAGVLTYSFGEGHPSPWSMIAGLAIVTMFLFIEARRFRFADVWRSRVRMIEENFYGPILRRDPVSPAEQWGTLVAVDLFRPRFKTSAIAALRTRLLRNYLPMYGVLFVAFVLKVGTQPTAVRSWAAVRQRLGGDGMVPWWASLAVLGAFAIGCLLLIVFGGRTSSYDLDDWTYELPDEPRGRSALDY</sequence>
<dbReference type="AlphaFoldDB" id="A0A518EN57"/>
<organism evidence="3 4">
    <name type="scientific">Saltatorellus ferox</name>
    <dbReference type="NCBI Taxonomy" id="2528018"/>
    <lineage>
        <taxon>Bacteria</taxon>
        <taxon>Pseudomonadati</taxon>
        <taxon>Planctomycetota</taxon>
        <taxon>Planctomycetia</taxon>
        <taxon>Planctomycetia incertae sedis</taxon>
        <taxon>Saltatorellus</taxon>
    </lineage>
</organism>
<dbReference type="InterPro" id="IPR014470">
    <property type="entry name" value="UCP01500"/>
</dbReference>
<name>A0A518EN57_9BACT</name>
<feature type="transmembrane region" description="Helical" evidence="2">
    <location>
        <begin position="81"/>
        <end position="98"/>
    </location>
</feature>
<gene>
    <name evidence="3" type="ORF">Poly30_10200</name>
</gene>
<evidence type="ECO:0000313" key="3">
    <source>
        <dbReference type="EMBL" id="QDV05522.1"/>
    </source>
</evidence>
<protein>
    <recommendedName>
        <fullName evidence="5">Integral membrane protein</fullName>
    </recommendedName>
</protein>
<evidence type="ECO:0000256" key="2">
    <source>
        <dbReference type="SAM" id="Phobius"/>
    </source>
</evidence>
<dbReference type="Proteomes" id="UP000320390">
    <property type="component" value="Chromosome"/>
</dbReference>
<evidence type="ECO:0000313" key="4">
    <source>
        <dbReference type="Proteomes" id="UP000320390"/>
    </source>
</evidence>
<dbReference type="Pfam" id="PF10028">
    <property type="entry name" value="DUF2270"/>
    <property type="match status" value="1"/>
</dbReference>
<evidence type="ECO:0000256" key="1">
    <source>
        <dbReference type="SAM" id="MobiDB-lite"/>
    </source>
</evidence>
<proteinExistence type="predicted"/>
<feature type="region of interest" description="Disordered" evidence="1">
    <location>
        <begin position="1"/>
        <end position="25"/>
    </location>
</feature>
<dbReference type="RefSeq" id="WP_419190974.1">
    <property type="nucleotide sequence ID" value="NZ_CP036434.1"/>
</dbReference>
<keyword evidence="4" id="KW-1185">Reference proteome</keyword>
<accession>A0A518EN57</accession>
<keyword evidence="2" id="KW-0472">Membrane</keyword>